<dbReference type="GO" id="GO:0046914">
    <property type="term" value="F:transition metal ion binding"/>
    <property type="evidence" value="ECO:0007669"/>
    <property type="project" value="InterPro"/>
</dbReference>
<dbReference type="Gene3D" id="2.30.30.90">
    <property type="match status" value="1"/>
</dbReference>
<comment type="caution">
    <text evidence="4">The sequence shown here is derived from an EMBL/GenBank/DDBJ whole genome shotgun (WGS) entry which is preliminary data.</text>
</comment>
<feature type="region of interest" description="Disordered" evidence="2">
    <location>
        <begin position="78"/>
        <end position="107"/>
    </location>
</feature>
<dbReference type="SMART" id="SM00899">
    <property type="entry name" value="FeoA"/>
    <property type="match status" value="1"/>
</dbReference>
<dbReference type="SUPFAM" id="SSF50037">
    <property type="entry name" value="C-terminal domain of transcriptional repressors"/>
    <property type="match status" value="1"/>
</dbReference>
<evidence type="ECO:0000313" key="4">
    <source>
        <dbReference type="EMBL" id="MBB3924559.1"/>
    </source>
</evidence>
<protein>
    <submittedName>
        <fullName evidence="4">Ferrous iron transport protein A</fullName>
    </submittedName>
</protein>
<name>A0A7W6BEC8_9SPHN</name>
<proteinExistence type="predicted"/>
<dbReference type="Pfam" id="PF04023">
    <property type="entry name" value="FeoA"/>
    <property type="match status" value="1"/>
</dbReference>
<organism evidence="4 5">
    <name type="scientific">Sphingobium jiangsuense</name>
    <dbReference type="NCBI Taxonomy" id="870476"/>
    <lineage>
        <taxon>Bacteria</taxon>
        <taxon>Pseudomonadati</taxon>
        <taxon>Pseudomonadota</taxon>
        <taxon>Alphaproteobacteria</taxon>
        <taxon>Sphingomonadales</taxon>
        <taxon>Sphingomonadaceae</taxon>
        <taxon>Sphingobium</taxon>
    </lineage>
</organism>
<sequence length="107" mass="11436">MHLHQLPLGRPAWIDRVEWDRLSMGEAQRLREFGVEEGATVEVLHRAGLLGRGALACRIGRMTVAMRHAHGDAIHVRTDPAATPETAVASSSAPSSAHPSAQAITAS</sequence>
<reference evidence="4 5" key="1">
    <citation type="submission" date="2020-08" db="EMBL/GenBank/DDBJ databases">
        <title>Genomic Encyclopedia of Type Strains, Phase IV (KMG-IV): sequencing the most valuable type-strain genomes for metagenomic binning, comparative biology and taxonomic classification.</title>
        <authorList>
            <person name="Goeker M."/>
        </authorList>
    </citation>
    <scope>NUCLEOTIDE SEQUENCE [LARGE SCALE GENOMIC DNA]</scope>
    <source>
        <strain evidence="4 5">DSM 26189</strain>
    </source>
</reference>
<keyword evidence="5" id="KW-1185">Reference proteome</keyword>
<evidence type="ECO:0000256" key="2">
    <source>
        <dbReference type="SAM" id="MobiDB-lite"/>
    </source>
</evidence>
<dbReference type="InterPro" id="IPR008988">
    <property type="entry name" value="Transcriptional_repressor_C"/>
</dbReference>
<gene>
    <name evidence="4" type="ORF">GGR43_000253</name>
</gene>
<dbReference type="AlphaFoldDB" id="A0A7W6BEC8"/>
<dbReference type="RefSeq" id="WP_188070126.1">
    <property type="nucleotide sequence ID" value="NZ_BSPS01000163.1"/>
</dbReference>
<evidence type="ECO:0000259" key="3">
    <source>
        <dbReference type="SMART" id="SM00899"/>
    </source>
</evidence>
<evidence type="ECO:0000313" key="5">
    <source>
        <dbReference type="Proteomes" id="UP000571950"/>
    </source>
</evidence>
<dbReference type="InterPro" id="IPR007167">
    <property type="entry name" value="Fe-transptr_FeoA-like"/>
</dbReference>
<dbReference type="EMBL" id="JACIDT010000001">
    <property type="protein sequence ID" value="MBB3924559.1"/>
    <property type="molecule type" value="Genomic_DNA"/>
</dbReference>
<accession>A0A7W6BEC8</accession>
<dbReference type="InterPro" id="IPR038157">
    <property type="entry name" value="FeoA_core_dom"/>
</dbReference>
<dbReference type="Proteomes" id="UP000571950">
    <property type="component" value="Unassembled WGS sequence"/>
</dbReference>
<keyword evidence="1" id="KW-0408">Iron</keyword>
<feature type="compositionally biased region" description="Low complexity" evidence="2">
    <location>
        <begin position="80"/>
        <end position="107"/>
    </location>
</feature>
<feature type="domain" description="Ferrous iron transporter FeoA-like" evidence="3">
    <location>
        <begin position="1"/>
        <end position="78"/>
    </location>
</feature>
<evidence type="ECO:0000256" key="1">
    <source>
        <dbReference type="ARBA" id="ARBA00023004"/>
    </source>
</evidence>